<dbReference type="Pfam" id="PF00072">
    <property type="entry name" value="Response_reg"/>
    <property type="match status" value="1"/>
</dbReference>
<dbReference type="AlphaFoldDB" id="A0A2N3HNB5"/>
<accession>A0A2N3HNB5</accession>
<dbReference type="InterPro" id="IPR001789">
    <property type="entry name" value="Sig_transdc_resp-reg_receiver"/>
</dbReference>
<name>A0A2N3HNB5_9FLAO</name>
<dbReference type="InterPro" id="IPR052893">
    <property type="entry name" value="TCS_response_regulator"/>
</dbReference>
<evidence type="ECO:0000313" key="4">
    <source>
        <dbReference type="Proteomes" id="UP000233435"/>
    </source>
</evidence>
<dbReference type="SUPFAM" id="SSF52172">
    <property type="entry name" value="CheY-like"/>
    <property type="match status" value="1"/>
</dbReference>
<sequence length="132" mass="15232">MTKSAKQFILVDDDSLSTSISKMVLVKSLEDIEVKDFIDPEIALEYIETQFENKFENQLIILLLDINMPNLTGWEFLDKFKTFTDSIKKQFEIYMLSSSVDPVDIQRAKLNPLVKDFIEKPLNKAVLLKILG</sequence>
<evidence type="ECO:0000313" key="3">
    <source>
        <dbReference type="EMBL" id="PKQ46446.1"/>
    </source>
</evidence>
<dbReference type="InterPro" id="IPR011006">
    <property type="entry name" value="CheY-like_superfamily"/>
</dbReference>
<dbReference type="Gene3D" id="3.40.50.2300">
    <property type="match status" value="1"/>
</dbReference>
<dbReference type="PANTHER" id="PTHR44520:SF2">
    <property type="entry name" value="RESPONSE REGULATOR RCP1"/>
    <property type="match status" value="1"/>
</dbReference>
<keyword evidence="4" id="KW-1185">Reference proteome</keyword>
<dbReference type="SMART" id="SM00448">
    <property type="entry name" value="REC"/>
    <property type="match status" value="1"/>
</dbReference>
<comment type="caution">
    <text evidence="3">The sequence shown here is derived from an EMBL/GenBank/DDBJ whole genome shotgun (WGS) entry which is preliminary data.</text>
</comment>
<dbReference type="Proteomes" id="UP000233435">
    <property type="component" value="Unassembled WGS sequence"/>
</dbReference>
<dbReference type="PANTHER" id="PTHR44520">
    <property type="entry name" value="RESPONSE REGULATOR RCP1-RELATED"/>
    <property type="match status" value="1"/>
</dbReference>
<keyword evidence="1" id="KW-0597">Phosphoprotein</keyword>
<evidence type="ECO:0000259" key="2">
    <source>
        <dbReference type="PROSITE" id="PS50110"/>
    </source>
</evidence>
<dbReference type="EMBL" id="PJEO01000013">
    <property type="protein sequence ID" value="PKQ46446.1"/>
    <property type="molecule type" value="Genomic_DNA"/>
</dbReference>
<dbReference type="RefSeq" id="WP_106658361.1">
    <property type="nucleotide sequence ID" value="NZ_PJEO01000013.1"/>
</dbReference>
<reference evidence="3 4" key="1">
    <citation type="submission" date="2017-12" db="EMBL/GenBank/DDBJ databases">
        <title>Confluentibacter flavum sp. nov., isolated from the saline lake.</title>
        <authorList>
            <person name="Yu L."/>
        </authorList>
    </citation>
    <scope>NUCLEOTIDE SEQUENCE [LARGE SCALE GENOMIC DNA]</scope>
    <source>
        <strain evidence="3 4">3B</strain>
    </source>
</reference>
<gene>
    <name evidence="3" type="ORF">CSW08_02635</name>
</gene>
<proteinExistence type="predicted"/>
<organism evidence="3 4">
    <name type="scientific">Confluentibacter flavum</name>
    <dbReference type="NCBI Taxonomy" id="1909700"/>
    <lineage>
        <taxon>Bacteria</taxon>
        <taxon>Pseudomonadati</taxon>
        <taxon>Bacteroidota</taxon>
        <taxon>Flavobacteriia</taxon>
        <taxon>Flavobacteriales</taxon>
        <taxon>Flavobacteriaceae</taxon>
        <taxon>Confluentibacter</taxon>
    </lineage>
</organism>
<protein>
    <submittedName>
        <fullName evidence="3">Response regulator</fullName>
    </submittedName>
</protein>
<dbReference type="GO" id="GO:0000160">
    <property type="term" value="P:phosphorelay signal transduction system"/>
    <property type="evidence" value="ECO:0007669"/>
    <property type="project" value="InterPro"/>
</dbReference>
<feature type="modified residue" description="4-aspartylphosphate" evidence="1">
    <location>
        <position position="65"/>
    </location>
</feature>
<evidence type="ECO:0000256" key="1">
    <source>
        <dbReference type="PROSITE-ProRule" id="PRU00169"/>
    </source>
</evidence>
<feature type="domain" description="Response regulatory" evidence="2">
    <location>
        <begin position="7"/>
        <end position="132"/>
    </location>
</feature>
<dbReference type="PROSITE" id="PS50110">
    <property type="entry name" value="RESPONSE_REGULATORY"/>
    <property type="match status" value="1"/>
</dbReference>
<dbReference type="OrthoDB" id="673128at2"/>